<organism evidence="5 6">
    <name type="scientific">Cronartium quercuum f. sp. fusiforme G11</name>
    <dbReference type="NCBI Taxonomy" id="708437"/>
    <lineage>
        <taxon>Eukaryota</taxon>
        <taxon>Fungi</taxon>
        <taxon>Dikarya</taxon>
        <taxon>Basidiomycota</taxon>
        <taxon>Pucciniomycotina</taxon>
        <taxon>Pucciniomycetes</taxon>
        <taxon>Pucciniales</taxon>
        <taxon>Coleosporiaceae</taxon>
        <taxon>Cronartium</taxon>
    </lineage>
</organism>
<protein>
    <recommendedName>
        <fullName evidence="4">SYO1-like TPR repeats domain-containing protein</fullName>
    </recommendedName>
</protein>
<reference evidence="5" key="1">
    <citation type="submission" date="2013-11" db="EMBL/GenBank/DDBJ databases">
        <title>Genome sequence of the fusiform rust pathogen reveals effectors for host alternation and coevolution with pine.</title>
        <authorList>
            <consortium name="DOE Joint Genome Institute"/>
            <person name="Smith K."/>
            <person name="Pendleton A."/>
            <person name="Kubisiak T."/>
            <person name="Anderson C."/>
            <person name="Salamov A."/>
            <person name="Aerts A."/>
            <person name="Riley R."/>
            <person name="Clum A."/>
            <person name="Lindquist E."/>
            <person name="Ence D."/>
            <person name="Campbell M."/>
            <person name="Kronenberg Z."/>
            <person name="Feau N."/>
            <person name="Dhillon B."/>
            <person name="Hamelin R."/>
            <person name="Burleigh J."/>
            <person name="Smith J."/>
            <person name="Yandell M."/>
            <person name="Nelson C."/>
            <person name="Grigoriev I."/>
            <person name="Davis J."/>
        </authorList>
    </citation>
    <scope>NUCLEOTIDE SEQUENCE</scope>
    <source>
        <strain evidence="5">G11</strain>
    </source>
</reference>
<dbReference type="PROSITE" id="PS50176">
    <property type="entry name" value="ARM_REPEAT"/>
    <property type="match status" value="1"/>
</dbReference>
<dbReference type="CDD" id="cd13394">
    <property type="entry name" value="Syo1_like"/>
    <property type="match status" value="1"/>
</dbReference>
<dbReference type="GO" id="GO:0051082">
    <property type="term" value="F:unfolded protein binding"/>
    <property type="evidence" value="ECO:0007669"/>
    <property type="project" value="TreeGrafter"/>
</dbReference>
<feature type="domain" description="SYO1-like TPR repeats" evidence="4">
    <location>
        <begin position="527"/>
        <end position="748"/>
    </location>
</feature>
<dbReference type="Gene3D" id="1.25.10.10">
    <property type="entry name" value="Leucine-rich Repeat Variant"/>
    <property type="match status" value="1"/>
</dbReference>
<dbReference type="InterPro" id="IPR000225">
    <property type="entry name" value="Armadillo"/>
</dbReference>
<feature type="region of interest" description="Disordered" evidence="3">
    <location>
        <begin position="435"/>
        <end position="457"/>
    </location>
</feature>
<evidence type="ECO:0000256" key="3">
    <source>
        <dbReference type="SAM" id="MobiDB-lite"/>
    </source>
</evidence>
<dbReference type="SUPFAM" id="SSF48371">
    <property type="entry name" value="ARM repeat"/>
    <property type="match status" value="1"/>
</dbReference>
<feature type="compositionally biased region" description="Polar residues" evidence="3">
    <location>
        <begin position="38"/>
        <end position="49"/>
    </location>
</feature>
<feature type="repeat" description="ARM" evidence="2">
    <location>
        <begin position="125"/>
        <end position="155"/>
    </location>
</feature>
<evidence type="ECO:0000313" key="5">
    <source>
        <dbReference type="EMBL" id="KAG0152349.1"/>
    </source>
</evidence>
<evidence type="ECO:0000313" key="6">
    <source>
        <dbReference type="Proteomes" id="UP000886653"/>
    </source>
</evidence>
<dbReference type="InterPro" id="IPR011989">
    <property type="entry name" value="ARM-like"/>
</dbReference>
<feature type="region of interest" description="Disordered" evidence="3">
    <location>
        <begin position="17"/>
        <end position="88"/>
    </location>
</feature>
<dbReference type="AlphaFoldDB" id="A0A9P6THR0"/>
<dbReference type="Proteomes" id="UP000886653">
    <property type="component" value="Unassembled WGS sequence"/>
</dbReference>
<dbReference type="PANTHER" id="PTHR13347">
    <property type="entry name" value="HEAT REPEAT-CONTAINING PROTEIN 3"/>
    <property type="match status" value="1"/>
</dbReference>
<feature type="compositionally biased region" description="Basic and acidic residues" evidence="3">
    <location>
        <begin position="444"/>
        <end position="457"/>
    </location>
</feature>
<dbReference type="EMBL" id="MU167208">
    <property type="protein sequence ID" value="KAG0152349.1"/>
    <property type="molecule type" value="Genomic_DNA"/>
</dbReference>
<dbReference type="OrthoDB" id="288703at2759"/>
<comment type="caution">
    <text evidence="5">The sequence shown here is derived from an EMBL/GenBank/DDBJ whole genome shotgun (WGS) entry which is preliminary data.</text>
</comment>
<evidence type="ECO:0000259" key="4">
    <source>
        <dbReference type="Pfam" id="PF25567"/>
    </source>
</evidence>
<dbReference type="GO" id="GO:0006606">
    <property type="term" value="P:protein import into nucleus"/>
    <property type="evidence" value="ECO:0007669"/>
    <property type="project" value="TreeGrafter"/>
</dbReference>
<dbReference type="GO" id="GO:0042273">
    <property type="term" value="P:ribosomal large subunit biogenesis"/>
    <property type="evidence" value="ECO:0007669"/>
    <property type="project" value="TreeGrafter"/>
</dbReference>
<dbReference type="PANTHER" id="PTHR13347:SF1">
    <property type="entry name" value="HEAT REPEAT-CONTAINING PROTEIN 3"/>
    <property type="match status" value="1"/>
</dbReference>
<dbReference type="InterPro" id="IPR052616">
    <property type="entry name" value="SYO1-like"/>
</dbReference>
<accession>A0A9P6THR0</accession>
<proteinExistence type="inferred from homology"/>
<evidence type="ECO:0000256" key="1">
    <source>
        <dbReference type="ARBA" id="ARBA00049983"/>
    </source>
</evidence>
<keyword evidence="6" id="KW-1185">Reference proteome</keyword>
<dbReference type="InterPro" id="IPR016024">
    <property type="entry name" value="ARM-type_fold"/>
</dbReference>
<evidence type="ECO:0000256" key="2">
    <source>
        <dbReference type="PROSITE-ProRule" id="PRU00259"/>
    </source>
</evidence>
<dbReference type="InterPro" id="IPR057990">
    <property type="entry name" value="TPR_SYO1"/>
</dbReference>
<comment type="similarity">
    <text evidence="1">Belongs to the nuclear import and ribosome assembly adapter family.</text>
</comment>
<name>A0A9P6THR0_9BASI</name>
<sequence length="750" mass="81692">MGKASAVFHFLSTHETNANQKPVRLQAQYKKRIRSARQEASTAPLTSATGAEDQPTATEEDSAPSAKRSKKRSKASQPPRQRQETISVLEKISSATPADRLWSLASVSNLILSSASTRRLLLSQNLVARLIERLTADSEQDDILIEATGALRNLAIEGGPEVCAEMANKGILRPLADLVAKLVSSFTAGTEVSASGVQALAAHAHTFARLLVLVENVITIVWSLAETSQKVLGGVSQFQGLLPLLLILLDQSAHPTLSAPELPPSLALVCAQCLYTLTEDDRRLVRSLSADKLEPVIHLFEHRLTRTKITVEEREELELLRVVCAGVLRNVLALALKPERLSFKPLFDAKMPELLVKHLEIDMQALATEAAEAQAALPTISLSDLSLAKASVREPAAAELTLESVERRLATVQLSLEILGEWCATADGFVDDEVEADEDTEMVEEPKPRKTDEDGDEKMAFDGEGEEMAGLVEGERDLVQTRSTLDRFSVLLERFVTLAQPIVEVKVEQPGMIPAATGTTSSSVVKDLLLGIQKRGLESTNNLLITLARLGDPQSFVGSRRKTLEQAWQTALAILRTQTEGLVLPAVSVLWTLLRIGACEGDQAEGPVGTLLELVRSDTVEAEVRARAIGALACLGARPKVSITENQMIGSAFMELISKATAAETVGLSRLVAIHALDAIFDVYADEQREYDALVFRQGQFLDQLSAVIPTIKSIVKTIDKRKEPELRKLAENVQTNLVAFVDYRRSLKF</sequence>
<gene>
    <name evidence="5" type="ORF">CROQUDRAFT_85422</name>
</gene>
<dbReference type="Pfam" id="PF25567">
    <property type="entry name" value="TPR_SYO1"/>
    <property type="match status" value="1"/>
</dbReference>